<dbReference type="AlphaFoldDB" id="A0A9P5Z6U0"/>
<dbReference type="Proteomes" id="UP000807469">
    <property type="component" value="Unassembled WGS sequence"/>
</dbReference>
<reference evidence="1" key="1">
    <citation type="submission" date="2020-11" db="EMBL/GenBank/DDBJ databases">
        <authorList>
            <consortium name="DOE Joint Genome Institute"/>
            <person name="Ahrendt S."/>
            <person name="Riley R."/>
            <person name="Andreopoulos W."/>
            <person name="Labutti K."/>
            <person name="Pangilinan J."/>
            <person name="Ruiz-Duenas F.J."/>
            <person name="Barrasa J.M."/>
            <person name="Sanchez-Garcia M."/>
            <person name="Camarero S."/>
            <person name="Miyauchi S."/>
            <person name="Serrano A."/>
            <person name="Linde D."/>
            <person name="Babiker R."/>
            <person name="Drula E."/>
            <person name="Ayuso-Fernandez I."/>
            <person name="Pacheco R."/>
            <person name="Padilla G."/>
            <person name="Ferreira P."/>
            <person name="Barriuso J."/>
            <person name="Kellner H."/>
            <person name="Castanera R."/>
            <person name="Alfaro M."/>
            <person name="Ramirez L."/>
            <person name="Pisabarro A.G."/>
            <person name="Kuo A."/>
            <person name="Tritt A."/>
            <person name="Lipzen A."/>
            <person name="He G."/>
            <person name="Yan M."/>
            <person name="Ng V."/>
            <person name="Cullen D."/>
            <person name="Martin F."/>
            <person name="Rosso M.-N."/>
            <person name="Henrissat B."/>
            <person name="Hibbett D."/>
            <person name="Martinez A.T."/>
            <person name="Grigoriev I.V."/>
        </authorList>
    </citation>
    <scope>NUCLEOTIDE SEQUENCE</scope>
    <source>
        <strain evidence="1">CIRM-BRFM 674</strain>
    </source>
</reference>
<proteinExistence type="predicted"/>
<accession>A0A9P5Z6U0</accession>
<sequence>MLQEDVLRCPKLENRYSCIPCEELASIDRQISEAETLLAALRAKRRTICNQRNRTHDPVTSELPVEIVSQIFTNILPIDVDRRYTIPTKHQNRTQSRSQSEGILTTPVVLGAVCTSWRTISWSISQLWATISIDISCFYKNYIDLLREWLSRSGERPLYILITKSDYRENIYDPSIFDIICQYRHRWFYLDLGFTFPPAALAYACQNIGHAVMLDTLKIRANTSNYVLNLNNVCNLRSLYMTSLDPSQLRNANYRQLTRVEGDIPSIDAFFLLFLQAPFLTHCTFSIREGSIQESHKTRTIIQHTHLIFLDITSYRTKTTEVALSRIQFPALIHLSSPWFDVGFVLDIIQRSSCKLASLKIDYKIDSLKDEVRLNEFLARIPSLELLQISGLPSRHPIDFLFTKLSATAVNQIIFNEAQLLPNLRKLFIRSFRWSWAYVLGLIFEHSSNMSAAIHAEKSTGDYAHVRPLHSLHLDLWDGDRATDHFRIEPFIARKLYTTIEQSRIEVKIRIFNYRGESTVLPLKKYLQECFRINESESDDPQDGLVI</sequence>
<evidence type="ECO:0000313" key="2">
    <source>
        <dbReference type="Proteomes" id="UP000807469"/>
    </source>
</evidence>
<dbReference type="EMBL" id="MU155181">
    <property type="protein sequence ID" value="KAF9481260.1"/>
    <property type="molecule type" value="Genomic_DNA"/>
</dbReference>
<name>A0A9P5Z6U0_9AGAR</name>
<protein>
    <recommendedName>
        <fullName evidence="3">F-box domain-containing protein</fullName>
    </recommendedName>
</protein>
<comment type="caution">
    <text evidence="1">The sequence shown here is derived from an EMBL/GenBank/DDBJ whole genome shotgun (WGS) entry which is preliminary data.</text>
</comment>
<organism evidence="1 2">
    <name type="scientific">Pholiota conissans</name>
    <dbReference type="NCBI Taxonomy" id="109636"/>
    <lineage>
        <taxon>Eukaryota</taxon>
        <taxon>Fungi</taxon>
        <taxon>Dikarya</taxon>
        <taxon>Basidiomycota</taxon>
        <taxon>Agaricomycotina</taxon>
        <taxon>Agaricomycetes</taxon>
        <taxon>Agaricomycetidae</taxon>
        <taxon>Agaricales</taxon>
        <taxon>Agaricineae</taxon>
        <taxon>Strophariaceae</taxon>
        <taxon>Pholiota</taxon>
    </lineage>
</organism>
<keyword evidence="2" id="KW-1185">Reference proteome</keyword>
<gene>
    <name evidence="1" type="ORF">BDN70DRAFT_553789</name>
</gene>
<evidence type="ECO:0000313" key="1">
    <source>
        <dbReference type="EMBL" id="KAF9481260.1"/>
    </source>
</evidence>
<dbReference type="OrthoDB" id="2269034at2759"/>
<evidence type="ECO:0008006" key="3">
    <source>
        <dbReference type="Google" id="ProtNLM"/>
    </source>
</evidence>